<evidence type="ECO:0000313" key="2">
    <source>
        <dbReference type="EMBL" id="PPQ73383.1"/>
    </source>
</evidence>
<accession>A0A409W4E6</accession>
<feature type="compositionally biased region" description="Basic and acidic residues" evidence="1">
    <location>
        <begin position="47"/>
        <end position="78"/>
    </location>
</feature>
<dbReference type="Proteomes" id="UP000284706">
    <property type="component" value="Unassembled WGS sequence"/>
</dbReference>
<feature type="region of interest" description="Disordered" evidence="1">
    <location>
        <begin position="252"/>
        <end position="381"/>
    </location>
</feature>
<feature type="compositionally biased region" description="Basic and acidic residues" evidence="1">
    <location>
        <begin position="180"/>
        <end position="206"/>
    </location>
</feature>
<feature type="region of interest" description="Disordered" evidence="1">
    <location>
        <begin position="35"/>
        <end position="123"/>
    </location>
</feature>
<evidence type="ECO:0000313" key="3">
    <source>
        <dbReference type="Proteomes" id="UP000284706"/>
    </source>
</evidence>
<name>A0A409W4E6_9AGAR</name>
<proteinExistence type="predicted"/>
<reference evidence="2 3" key="1">
    <citation type="journal article" date="2018" name="Evol. Lett.">
        <title>Horizontal gene cluster transfer increased hallucinogenic mushroom diversity.</title>
        <authorList>
            <person name="Reynolds H.T."/>
            <person name="Vijayakumar V."/>
            <person name="Gluck-Thaler E."/>
            <person name="Korotkin H.B."/>
            <person name="Matheny P.B."/>
            <person name="Slot J.C."/>
        </authorList>
    </citation>
    <scope>NUCLEOTIDE SEQUENCE [LARGE SCALE GENOMIC DNA]</scope>
    <source>
        <strain evidence="2 3">SRW20</strain>
    </source>
</reference>
<sequence>MQAIGSGRSGLICSLNRLSRYSTETPSPRSRFLLTELSGIPIPSRQDLQEREAAKKREEAEAKAKREAEKQEARRKAEAYQADISYLEKAPQKSLAARLARAEPEPPKPRAPPPSPTDVEALTRRRREARLAREAERIQSVVRNATPSSDMLKAVEAARGAILPPHLSPPSNTPRPAPIRPERRSDRKFERGIERDRPRAVDEPRDPIATQIHASWDEPVEQVKTGDGAAEVNAEEDDGVFRISKLNEKLAKATENEASEGDRKKNAFQQADHVSQRELEASSAAKRRQERLRRKEQVFSRDVPDQVANSGLSDSRKQQLSAAIAKRREQRLKREMERAKAADADDDVKEHSLDKGEKKNRRRKAPETSMVSALAEEESGHSIVDHEEFADETIFPDFQDPEPVSITLSEIVAFRPPTLPLSKLPKAGDYGNYLSPRLKFSTPADELDPVHLAKLTLSRRAQLSLPQRRHAMDIISQAYQPRSSRPAATA</sequence>
<dbReference type="AlphaFoldDB" id="A0A409W4E6"/>
<feature type="compositionally biased region" description="Basic and acidic residues" evidence="1">
    <location>
        <begin position="252"/>
        <end position="265"/>
    </location>
</feature>
<evidence type="ECO:0000256" key="1">
    <source>
        <dbReference type="SAM" id="MobiDB-lite"/>
    </source>
</evidence>
<comment type="caution">
    <text evidence="2">The sequence shown here is derived from an EMBL/GenBank/DDBJ whole genome shotgun (WGS) entry which is preliminary data.</text>
</comment>
<dbReference type="InParanoid" id="A0A409W4E6"/>
<feature type="region of interest" description="Disordered" evidence="1">
    <location>
        <begin position="159"/>
        <end position="238"/>
    </location>
</feature>
<protein>
    <submittedName>
        <fullName evidence="2">Uncharacterized protein</fullName>
    </submittedName>
</protein>
<feature type="compositionally biased region" description="Pro residues" evidence="1">
    <location>
        <begin position="166"/>
        <end position="179"/>
    </location>
</feature>
<gene>
    <name evidence="2" type="ORF">CVT26_015486</name>
</gene>
<keyword evidence="3" id="KW-1185">Reference proteome</keyword>
<feature type="compositionally biased region" description="Polar residues" evidence="1">
    <location>
        <begin position="307"/>
        <end position="321"/>
    </location>
</feature>
<dbReference type="OrthoDB" id="2971908at2759"/>
<dbReference type="EMBL" id="NHYE01005408">
    <property type="protein sequence ID" value="PPQ73383.1"/>
    <property type="molecule type" value="Genomic_DNA"/>
</dbReference>
<feature type="compositionally biased region" description="Basic and acidic residues" evidence="1">
    <location>
        <begin position="293"/>
        <end position="304"/>
    </location>
</feature>
<feature type="compositionally biased region" description="Basic and acidic residues" evidence="1">
    <location>
        <begin position="332"/>
        <end position="357"/>
    </location>
</feature>
<organism evidence="2 3">
    <name type="scientific">Gymnopilus dilepis</name>
    <dbReference type="NCBI Taxonomy" id="231916"/>
    <lineage>
        <taxon>Eukaryota</taxon>
        <taxon>Fungi</taxon>
        <taxon>Dikarya</taxon>
        <taxon>Basidiomycota</taxon>
        <taxon>Agaricomycotina</taxon>
        <taxon>Agaricomycetes</taxon>
        <taxon>Agaricomycetidae</taxon>
        <taxon>Agaricales</taxon>
        <taxon>Agaricineae</taxon>
        <taxon>Hymenogastraceae</taxon>
        <taxon>Gymnopilus</taxon>
    </lineage>
</organism>